<gene>
    <name evidence="11" type="primary">hisH</name>
    <name evidence="14" type="ORF">SAMN02745207_02942</name>
</gene>
<evidence type="ECO:0000256" key="8">
    <source>
        <dbReference type="ARBA" id="ARBA00023239"/>
    </source>
</evidence>
<dbReference type="EC" id="3.5.1.2" evidence="11"/>
<accession>A0A1M5WJX9</accession>
<dbReference type="OrthoDB" id="9807137at2"/>
<evidence type="ECO:0000256" key="11">
    <source>
        <dbReference type="HAMAP-Rule" id="MF_00278"/>
    </source>
</evidence>
<dbReference type="Proteomes" id="UP000184447">
    <property type="component" value="Unassembled WGS sequence"/>
</dbReference>
<keyword evidence="5 11" id="KW-0378">Hydrolase</keyword>
<dbReference type="GO" id="GO:0004359">
    <property type="term" value="F:glutaminase activity"/>
    <property type="evidence" value="ECO:0007669"/>
    <property type="project" value="UniProtKB-EC"/>
</dbReference>
<evidence type="ECO:0000256" key="3">
    <source>
        <dbReference type="ARBA" id="ARBA00022490"/>
    </source>
</evidence>
<feature type="active site" description="Nucleophile" evidence="11 12">
    <location>
        <position position="79"/>
    </location>
</feature>
<dbReference type="SUPFAM" id="SSF52317">
    <property type="entry name" value="Class I glutamine amidotransferase-like"/>
    <property type="match status" value="1"/>
</dbReference>
<dbReference type="Gene3D" id="3.40.50.880">
    <property type="match status" value="1"/>
</dbReference>
<comment type="subcellular location">
    <subcellularLocation>
        <location evidence="11">Cytoplasm</location>
    </subcellularLocation>
</comment>
<evidence type="ECO:0000313" key="15">
    <source>
        <dbReference type="Proteomes" id="UP000184447"/>
    </source>
</evidence>
<keyword evidence="3 11" id="KW-0963">Cytoplasm</keyword>
<dbReference type="InterPro" id="IPR029062">
    <property type="entry name" value="Class_I_gatase-like"/>
</dbReference>
<feature type="domain" description="Glutamine amidotransferase" evidence="13">
    <location>
        <begin position="4"/>
        <end position="196"/>
    </location>
</feature>
<keyword evidence="8 11" id="KW-0456">Lyase</keyword>
<dbReference type="STRING" id="1121316.SAMN02745207_02942"/>
<feature type="active site" evidence="11 12">
    <location>
        <position position="181"/>
    </location>
</feature>
<dbReference type="NCBIfam" id="TIGR01855">
    <property type="entry name" value="IMP_synth_hisH"/>
    <property type="match status" value="1"/>
</dbReference>
<evidence type="ECO:0000256" key="10">
    <source>
        <dbReference type="ARBA" id="ARBA00049534"/>
    </source>
</evidence>
<reference evidence="14 15" key="1">
    <citation type="submission" date="2016-11" db="EMBL/GenBank/DDBJ databases">
        <authorList>
            <person name="Jaros S."/>
            <person name="Januszkiewicz K."/>
            <person name="Wedrychowicz H."/>
        </authorList>
    </citation>
    <scope>NUCLEOTIDE SEQUENCE [LARGE SCALE GENOMIC DNA]</scope>
    <source>
        <strain evidence="14 15">DSM 8605</strain>
    </source>
</reference>
<comment type="catalytic activity">
    <reaction evidence="10 11">
        <text>L-glutamine + H2O = L-glutamate + NH4(+)</text>
        <dbReference type="Rhea" id="RHEA:15889"/>
        <dbReference type="ChEBI" id="CHEBI:15377"/>
        <dbReference type="ChEBI" id="CHEBI:28938"/>
        <dbReference type="ChEBI" id="CHEBI:29985"/>
        <dbReference type="ChEBI" id="CHEBI:58359"/>
        <dbReference type="EC" id="3.5.1.2"/>
    </reaction>
</comment>
<comment type="pathway">
    <text evidence="1 11">Amino-acid biosynthesis; L-histidine biosynthesis; L-histidine from 5-phospho-alpha-D-ribose 1-diphosphate: step 5/9.</text>
</comment>
<dbReference type="AlphaFoldDB" id="A0A1M5WJX9"/>
<dbReference type="GO" id="GO:0000107">
    <property type="term" value="F:imidazoleglycerol-phosphate synthase activity"/>
    <property type="evidence" value="ECO:0007669"/>
    <property type="project" value="UniProtKB-UniRule"/>
</dbReference>
<dbReference type="RefSeq" id="WP_073339167.1">
    <property type="nucleotide sequence ID" value="NZ_FQXM01000018.1"/>
</dbReference>
<dbReference type="GO" id="GO:0005737">
    <property type="term" value="C:cytoplasm"/>
    <property type="evidence" value="ECO:0007669"/>
    <property type="project" value="UniProtKB-SubCell"/>
</dbReference>
<comment type="catalytic activity">
    <reaction evidence="9 11">
        <text>5-[(5-phospho-1-deoxy-D-ribulos-1-ylimino)methylamino]-1-(5-phospho-beta-D-ribosyl)imidazole-4-carboxamide + L-glutamine = D-erythro-1-(imidazol-4-yl)glycerol 3-phosphate + 5-amino-1-(5-phospho-beta-D-ribosyl)imidazole-4-carboxamide + L-glutamate + H(+)</text>
        <dbReference type="Rhea" id="RHEA:24793"/>
        <dbReference type="ChEBI" id="CHEBI:15378"/>
        <dbReference type="ChEBI" id="CHEBI:29985"/>
        <dbReference type="ChEBI" id="CHEBI:58278"/>
        <dbReference type="ChEBI" id="CHEBI:58359"/>
        <dbReference type="ChEBI" id="CHEBI:58475"/>
        <dbReference type="ChEBI" id="CHEBI:58525"/>
        <dbReference type="EC" id="4.3.2.10"/>
    </reaction>
</comment>
<keyword evidence="4 11" id="KW-0028">Amino-acid biosynthesis</keyword>
<dbReference type="GO" id="GO:0000105">
    <property type="term" value="P:L-histidine biosynthetic process"/>
    <property type="evidence" value="ECO:0007669"/>
    <property type="project" value="UniProtKB-UniRule"/>
</dbReference>
<evidence type="ECO:0000256" key="6">
    <source>
        <dbReference type="ARBA" id="ARBA00022962"/>
    </source>
</evidence>
<evidence type="ECO:0000256" key="2">
    <source>
        <dbReference type="ARBA" id="ARBA00011152"/>
    </source>
</evidence>
<evidence type="ECO:0000256" key="7">
    <source>
        <dbReference type="ARBA" id="ARBA00023102"/>
    </source>
</evidence>
<dbReference type="Pfam" id="PF00117">
    <property type="entry name" value="GATase"/>
    <property type="match status" value="1"/>
</dbReference>
<dbReference type="PIRSF" id="PIRSF000495">
    <property type="entry name" value="Amidotransf_hisH"/>
    <property type="match status" value="1"/>
</dbReference>
<proteinExistence type="inferred from homology"/>
<dbReference type="EC" id="4.3.2.10" evidence="11"/>
<dbReference type="PANTHER" id="PTHR42701">
    <property type="entry name" value="IMIDAZOLE GLYCEROL PHOSPHATE SYNTHASE SUBUNIT HISH"/>
    <property type="match status" value="1"/>
</dbReference>
<keyword evidence="15" id="KW-1185">Reference proteome</keyword>
<name>A0A1M5WJX9_9CLOT</name>
<evidence type="ECO:0000256" key="1">
    <source>
        <dbReference type="ARBA" id="ARBA00005091"/>
    </source>
</evidence>
<organism evidence="14 15">
    <name type="scientific">Clostridium grantii DSM 8605</name>
    <dbReference type="NCBI Taxonomy" id="1121316"/>
    <lineage>
        <taxon>Bacteria</taxon>
        <taxon>Bacillati</taxon>
        <taxon>Bacillota</taxon>
        <taxon>Clostridia</taxon>
        <taxon>Eubacteriales</taxon>
        <taxon>Clostridiaceae</taxon>
        <taxon>Clostridium</taxon>
    </lineage>
</organism>
<dbReference type="HAMAP" id="MF_00278">
    <property type="entry name" value="HisH"/>
    <property type="match status" value="1"/>
</dbReference>
<feature type="active site" evidence="11 12">
    <location>
        <position position="183"/>
    </location>
</feature>
<comment type="subunit">
    <text evidence="2 11">Heterodimer of HisH and HisF.</text>
</comment>
<comment type="function">
    <text evidence="11">IGPS catalyzes the conversion of PRFAR and glutamine to IGP, AICAR and glutamate. The HisH subunit catalyzes the hydrolysis of glutamine to glutamate and ammonia as part of the synthesis of IGP and AICAR. The resulting ammonia molecule is channeled to the active site of HisF.</text>
</comment>
<evidence type="ECO:0000256" key="4">
    <source>
        <dbReference type="ARBA" id="ARBA00022605"/>
    </source>
</evidence>
<evidence type="ECO:0000256" key="5">
    <source>
        <dbReference type="ARBA" id="ARBA00022801"/>
    </source>
</evidence>
<dbReference type="InterPro" id="IPR017926">
    <property type="entry name" value="GATASE"/>
</dbReference>
<dbReference type="GO" id="GO:0016829">
    <property type="term" value="F:lyase activity"/>
    <property type="evidence" value="ECO:0007669"/>
    <property type="project" value="UniProtKB-KW"/>
</dbReference>
<dbReference type="EMBL" id="FQXM01000018">
    <property type="protein sequence ID" value="SHH87771.1"/>
    <property type="molecule type" value="Genomic_DNA"/>
</dbReference>
<dbReference type="PROSITE" id="PS51273">
    <property type="entry name" value="GATASE_TYPE_1"/>
    <property type="match status" value="1"/>
</dbReference>
<keyword evidence="7 11" id="KW-0368">Histidine biosynthesis</keyword>
<protein>
    <recommendedName>
        <fullName evidence="11">Imidazole glycerol phosphate synthase subunit HisH</fullName>
        <ecNumber evidence="11">4.3.2.10</ecNumber>
    </recommendedName>
    <alternativeName>
        <fullName evidence="11">IGP synthase glutaminase subunit</fullName>
        <ecNumber evidence="11">3.5.1.2</ecNumber>
    </alternativeName>
    <alternativeName>
        <fullName evidence="11">IGP synthase subunit HisH</fullName>
    </alternativeName>
    <alternativeName>
        <fullName evidence="11">ImGP synthase subunit HisH</fullName>
        <shortName evidence="11">IGPS subunit HisH</shortName>
    </alternativeName>
</protein>
<evidence type="ECO:0000256" key="9">
    <source>
        <dbReference type="ARBA" id="ARBA00047838"/>
    </source>
</evidence>
<sequence length="201" mass="22312">MIAIIDYGMGNLMSVQNALDFLKIESVITNDEDVILNSDGIILPGVGAFPDAIEHIKSIGMDKVLRKAVDEGKPLLGICLGMQLLFEKGYEVKECDGLGFLKGKIVKLDIDYKVPHMGWNSLNYDKKSPILKDVKEGSFVYFVHSYYAEIEEEGILNAYADYEVKVPGIVSKGNVFGLQFHPEKSGDIGLQMLKNFGEMIK</sequence>
<dbReference type="InterPro" id="IPR010139">
    <property type="entry name" value="Imidazole-glycPsynth_HisH"/>
</dbReference>
<keyword evidence="6 11" id="KW-0315">Glutamine amidotransferase</keyword>
<dbReference type="PANTHER" id="PTHR42701:SF1">
    <property type="entry name" value="IMIDAZOLE GLYCEROL PHOSPHATE SYNTHASE SUBUNIT HISH"/>
    <property type="match status" value="1"/>
</dbReference>
<dbReference type="FunFam" id="3.40.50.880:FF:000028">
    <property type="entry name" value="Imidazole glycerol phosphate synthase subunit HisH"/>
    <property type="match status" value="1"/>
</dbReference>
<evidence type="ECO:0000256" key="12">
    <source>
        <dbReference type="PIRSR" id="PIRSR000495-1"/>
    </source>
</evidence>
<dbReference type="UniPathway" id="UPA00031">
    <property type="reaction ID" value="UER00010"/>
</dbReference>
<evidence type="ECO:0000259" key="13">
    <source>
        <dbReference type="Pfam" id="PF00117"/>
    </source>
</evidence>
<evidence type="ECO:0000313" key="14">
    <source>
        <dbReference type="EMBL" id="SHH87771.1"/>
    </source>
</evidence>
<dbReference type="CDD" id="cd01748">
    <property type="entry name" value="GATase1_IGP_Synthase"/>
    <property type="match status" value="1"/>
</dbReference>